<dbReference type="STRING" id="407821.A0A087TWL1"/>
<keyword evidence="1" id="KW-0472">Membrane</keyword>
<dbReference type="OrthoDB" id="202825at2759"/>
<feature type="non-terminal residue" evidence="2">
    <location>
        <position position="161"/>
    </location>
</feature>
<protein>
    <submittedName>
        <fullName evidence="2">Uncharacterized protein</fullName>
    </submittedName>
</protein>
<keyword evidence="1" id="KW-1133">Transmembrane helix</keyword>
<evidence type="ECO:0000256" key="1">
    <source>
        <dbReference type="SAM" id="Phobius"/>
    </source>
</evidence>
<dbReference type="PANTHER" id="PTHR47113:SF1">
    <property type="entry name" value="LD09343P"/>
    <property type="match status" value="1"/>
</dbReference>
<dbReference type="Proteomes" id="UP000054359">
    <property type="component" value="Unassembled WGS sequence"/>
</dbReference>
<evidence type="ECO:0000313" key="3">
    <source>
        <dbReference type="Proteomes" id="UP000054359"/>
    </source>
</evidence>
<reference evidence="2 3" key="1">
    <citation type="submission" date="2013-11" db="EMBL/GenBank/DDBJ databases">
        <title>Genome sequencing of Stegodyphus mimosarum.</title>
        <authorList>
            <person name="Bechsgaard J."/>
        </authorList>
    </citation>
    <scope>NUCLEOTIDE SEQUENCE [LARGE SCALE GENOMIC DNA]</scope>
</reference>
<dbReference type="PROSITE" id="PS51221">
    <property type="entry name" value="TTL"/>
    <property type="match status" value="1"/>
</dbReference>
<organism evidence="2 3">
    <name type="scientific">Stegodyphus mimosarum</name>
    <name type="common">African social velvet spider</name>
    <dbReference type="NCBI Taxonomy" id="407821"/>
    <lineage>
        <taxon>Eukaryota</taxon>
        <taxon>Metazoa</taxon>
        <taxon>Ecdysozoa</taxon>
        <taxon>Arthropoda</taxon>
        <taxon>Chelicerata</taxon>
        <taxon>Arachnida</taxon>
        <taxon>Araneae</taxon>
        <taxon>Araneomorphae</taxon>
        <taxon>Entelegynae</taxon>
        <taxon>Eresoidea</taxon>
        <taxon>Eresidae</taxon>
        <taxon>Stegodyphus</taxon>
    </lineage>
</organism>
<accession>A0A087TWL1</accession>
<keyword evidence="3" id="KW-1185">Reference proteome</keyword>
<feature type="transmembrane region" description="Helical" evidence="1">
    <location>
        <begin position="20"/>
        <end position="38"/>
    </location>
</feature>
<dbReference type="InterPro" id="IPR004344">
    <property type="entry name" value="TTL/TTLL_fam"/>
</dbReference>
<dbReference type="EMBL" id="KK117082">
    <property type="protein sequence ID" value="KFM69500.1"/>
    <property type="molecule type" value="Genomic_DNA"/>
</dbReference>
<dbReference type="InterPro" id="IPR053317">
    <property type="entry name" value="Tubulin_polyglutamylase"/>
</dbReference>
<name>A0A087TWL1_STEMI</name>
<keyword evidence="1" id="KW-0812">Transmembrane</keyword>
<dbReference type="AlphaFoldDB" id="A0A087TWL1"/>
<sequence length="161" mass="19140">MMWRVYCSRALYVLKHFRLYLAFSVCMLLTLYITLSYTHEKQLKANCLLSTTERNFNYFLPVVRIYGIQDWDKSLDVVKETFKQMGYIVETGSTTNWDALWSYTYPFHTLERELAFLKPTQRVNHFPGSGFITQKMHFAMLPVNHIPKSFQLPSDKNQFLE</sequence>
<dbReference type="PANTHER" id="PTHR47113">
    <property type="entry name" value="LD09343P"/>
    <property type="match status" value="1"/>
</dbReference>
<evidence type="ECO:0000313" key="2">
    <source>
        <dbReference type="EMBL" id="KFM69500.1"/>
    </source>
</evidence>
<gene>
    <name evidence="2" type="ORF">X975_06286</name>
</gene>
<proteinExistence type="predicted"/>